<gene>
    <name evidence="2" type="ORF">IAC23_06895</name>
</gene>
<protein>
    <submittedName>
        <fullName evidence="2">DUF4271 domain-containing protein</fullName>
    </submittedName>
</protein>
<feature type="transmembrane region" description="Helical" evidence="1">
    <location>
        <begin position="75"/>
        <end position="102"/>
    </location>
</feature>
<keyword evidence="1" id="KW-0812">Transmembrane</keyword>
<feature type="transmembrane region" description="Helical" evidence="1">
    <location>
        <begin position="220"/>
        <end position="238"/>
    </location>
</feature>
<evidence type="ECO:0000313" key="3">
    <source>
        <dbReference type="Proteomes" id="UP000823619"/>
    </source>
</evidence>
<keyword evidence="1" id="KW-0472">Membrane</keyword>
<name>A0A9D9EEH5_9BACT</name>
<feature type="transmembrane region" description="Helical" evidence="1">
    <location>
        <begin position="153"/>
        <end position="172"/>
    </location>
</feature>
<dbReference type="AlphaFoldDB" id="A0A9D9EEH5"/>
<sequence>MVNGSTYVFDSTAAVVSDSIATDTCVSSAMPGTAKVLPADSAFLTGSIVTEPYRQKESRHEHGAGTYGDLAADTILALMAMVFIIYMKGILNVMPMVLGSLFRWKENLNIEDSVKMCRERDRFALILFPAFCVTAARYNIWSPSFIGGHELLTSIPVTAAALVVFLLVRTLLIKTMRPSGMNGKTWKAANDALYTYFITAALLVLASAGAMSFAGCTGQTVKMTMIYECAAVWLVFLFRKMQIFKNSCSLFSAILYLCTLEILPMAVLTVPAILP</sequence>
<dbReference type="Proteomes" id="UP000823619">
    <property type="component" value="Unassembled WGS sequence"/>
</dbReference>
<feature type="transmembrane region" description="Helical" evidence="1">
    <location>
        <begin position="250"/>
        <end position="274"/>
    </location>
</feature>
<dbReference type="Pfam" id="PF14093">
    <property type="entry name" value="DUF4271"/>
    <property type="match status" value="1"/>
</dbReference>
<dbReference type="InterPro" id="IPR025367">
    <property type="entry name" value="DUF4271"/>
</dbReference>
<proteinExistence type="predicted"/>
<feature type="transmembrane region" description="Helical" evidence="1">
    <location>
        <begin position="193"/>
        <end position="214"/>
    </location>
</feature>
<feature type="transmembrane region" description="Helical" evidence="1">
    <location>
        <begin position="123"/>
        <end position="141"/>
    </location>
</feature>
<accession>A0A9D9EEH5</accession>
<reference evidence="2" key="2">
    <citation type="journal article" date="2021" name="PeerJ">
        <title>Extensive microbial diversity within the chicken gut microbiome revealed by metagenomics and culture.</title>
        <authorList>
            <person name="Gilroy R."/>
            <person name="Ravi A."/>
            <person name="Getino M."/>
            <person name="Pursley I."/>
            <person name="Horton D.L."/>
            <person name="Alikhan N.F."/>
            <person name="Baker D."/>
            <person name="Gharbi K."/>
            <person name="Hall N."/>
            <person name="Watson M."/>
            <person name="Adriaenssens E.M."/>
            <person name="Foster-Nyarko E."/>
            <person name="Jarju S."/>
            <person name="Secka A."/>
            <person name="Antonio M."/>
            <person name="Oren A."/>
            <person name="Chaudhuri R.R."/>
            <person name="La Ragione R."/>
            <person name="Hildebrand F."/>
            <person name="Pallen M.J."/>
        </authorList>
    </citation>
    <scope>NUCLEOTIDE SEQUENCE</scope>
    <source>
        <strain evidence="2">D5-748</strain>
    </source>
</reference>
<evidence type="ECO:0000313" key="2">
    <source>
        <dbReference type="EMBL" id="MBO8445403.1"/>
    </source>
</evidence>
<evidence type="ECO:0000256" key="1">
    <source>
        <dbReference type="SAM" id="Phobius"/>
    </source>
</evidence>
<keyword evidence="1" id="KW-1133">Transmembrane helix</keyword>
<organism evidence="2 3">
    <name type="scientific">Candidatus Cryptobacteroides merdavium</name>
    <dbReference type="NCBI Taxonomy" id="2840769"/>
    <lineage>
        <taxon>Bacteria</taxon>
        <taxon>Pseudomonadati</taxon>
        <taxon>Bacteroidota</taxon>
        <taxon>Bacteroidia</taxon>
        <taxon>Bacteroidales</taxon>
        <taxon>Candidatus Cryptobacteroides</taxon>
    </lineage>
</organism>
<reference evidence="2" key="1">
    <citation type="submission" date="2020-10" db="EMBL/GenBank/DDBJ databases">
        <authorList>
            <person name="Gilroy R."/>
        </authorList>
    </citation>
    <scope>NUCLEOTIDE SEQUENCE</scope>
    <source>
        <strain evidence="2">D5-748</strain>
    </source>
</reference>
<comment type="caution">
    <text evidence="2">The sequence shown here is derived from an EMBL/GenBank/DDBJ whole genome shotgun (WGS) entry which is preliminary data.</text>
</comment>
<dbReference type="EMBL" id="JADIMO010000087">
    <property type="protein sequence ID" value="MBO8445403.1"/>
    <property type="molecule type" value="Genomic_DNA"/>
</dbReference>